<reference evidence="2 3" key="1">
    <citation type="submission" date="2016-10" db="EMBL/GenBank/DDBJ databases">
        <authorList>
            <person name="de Groot N.N."/>
        </authorList>
    </citation>
    <scope>NUCLEOTIDE SEQUENCE [LARGE SCALE GENOMIC DNA]</scope>
    <source>
        <strain evidence="2 3">DSM 43019</strain>
    </source>
</reference>
<organism evidence="2 3">
    <name type="scientific">Actinoplanes philippinensis</name>
    <dbReference type="NCBI Taxonomy" id="35752"/>
    <lineage>
        <taxon>Bacteria</taxon>
        <taxon>Bacillati</taxon>
        <taxon>Actinomycetota</taxon>
        <taxon>Actinomycetes</taxon>
        <taxon>Micromonosporales</taxon>
        <taxon>Micromonosporaceae</taxon>
        <taxon>Actinoplanes</taxon>
    </lineage>
</organism>
<evidence type="ECO:0000256" key="1">
    <source>
        <dbReference type="SAM" id="Phobius"/>
    </source>
</evidence>
<name>A0A1I2LXN8_9ACTN</name>
<feature type="transmembrane region" description="Helical" evidence="1">
    <location>
        <begin position="68"/>
        <end position="92"/>
    </location>
</feature>
<keyword evidence="3" id="KW-1185">Reference proteome</keyword>
<dbReference type="EMBL" id="FONV01000024">
    <property type="protein sequence ID" value="SFF83219.1"/>
    <property type="molecule type" value="Genomic_DNA"/>
</dbReference>
<keyword evidence="1" id="KW-0472">Membrane</keyword>
<evidence type="ECO:0000313" key="3">
    <source>
        <dbReference type="Proteomes" id="UP000199645"/>
    </source>
</evidence>
<protein>
    <submittedName>
        <fullName evidence="2">Uncharacterized protein</fullName>
    </submittedName>
</protein>
<dbReference type="Proteomes" id="UP000199645">
    <property type="component" value="Unassembled WGS sequence"/>
</dbReference>
<sequence length="396" mass="41157">MIPAMTTPHRPPRSVRRVALLAVAGAAVAGAVAVYADRRLRTVAPPPSPIEPLPGDPPPAPGRASARIRVVAGAVVAVVAMAVVALTVVVAARTARSEATATAAAVTAGPAETTPMPLVTCQFTIATQTDPSVPVTCGYETAGTRSPIHEPAADLTDSRFFGAALPDTLAVNGAACPDGMTPLLVESAYPKLAATFVRIPGLRSVEPTFQLRRRYPDESLALERAHSPVSAGQAAELDLRMVQRLVQGETYEWRVKGTPQSVAGGDWSPWCGFTIAEKTSDHLGLDDTRDYTVTRSAAVWRTVLEALGPVETEAGKGMAIRASIATAMAGASKADDLVPVRLTGDDWSRVVGGLARRASADGSPGHWAVVDDISFALGGHPHPTMGFPRPGAAQPA</sequence>
<evidence type="ECO:0000313" key="2">
    <source>
        <dbReference type="EMBL" id="SFF83219.1"/>
    </source>
</evidence>
<proteinExistence type="predicted"/>
<gene>
    <name evidence="2" type="ORF">SAMN05421541_12471</name>
</gene>
<keyword evidence="1" id="KW-0812">Transmembrane</keyword>
<accession>A0A1I2LXN8</accession>
<keyword evidence="1" id="KW-1133">Transmembrane helix</keyword>
<dbReference type="AlphaFoldDB" id="A0A1I2LXN8"/>